<name>A0A134DDQ2_9MICO</name>
<dbReference type="RefSeq" id="WP_060960952.1">
    <property type="nucleotide sequence ID" value="NZ_CP025299.1"/>
</dbReference>
<evidence type="ECO:0000256" key="4">
    <source>
        <dbReference type="ARBA" id="ARBA00022679"/>
    </source>
</evidence>
<dbReference type="Pfam" id="PF00535">
    <property type="entry name" value="Glycos_transf_2"/>
    <property type="match status" value="1"/>
</dbReference>
<evidence type="ECO:0000256" key="2">
    <source>
        <dbReference type="ARBA" id="ARBA00006739"/>
    </source>
</evidence>
<dbReference type="InterPro" id="IPR001173">
    <property type="entry name" value="Glyco_trans_2-like"/>
</dbReference>
<dbReference type="Gene3D" id="3.90.550.10">
    <property type="entry name" value="Spore Coat Polysaccharide Biosynthesis Protein SpsA, Chain A"/>
    <property type="match status" value="1"/>
</dbReference>
<keyword evidence="3" id="KW-0328">Glycosyltransferase</keyword>
<dbReference type="SUPFAM" id="SSF53448">
    <property type="entry name" value="Nucleotide-diphospho-sugar transferases"/>
    <property type="match status" value="1"/>
</dbReference>
<comment type="similarity">
    <text evidence="2">Belongs to the glycosyltransferase 2 family.</text>
</comment>
<dbReference type="PANTHER" id="PTHR43179:SF12">
    <property type="entry name" value="GALACTOFURANOSYLTRANSFERASE GLFT2"/>
    <property type="match status" value="1"/>
</dbReference>
<dbReference type="PANTHER" id="PTHR43179">
    <property type="entry name" value="RHAMNOSYLTRANSFERASE WBBL"/>
    <property type="match status" value="1"/>
</dbReference>
<organism evidence="5 6">
    <name type="scientific">Microbacterium hominis</name>
    <dbReference type="NCBI Taxonomy" id="162426"/>
    <lineage>
        <taxon>Bacteria</taxon>
        <taxon>Bacillati</taxon>
        <taxon>Actinomycetota</taxon>
        <taxon>Actinomycetes</taxon>
        <taxon>Micrococcales</taxon>
        <taxon>Microbacteriaceae</taxon>
        <taxon>Microbacterium</taxon>
    </lineage>
</organism>
<dbReference type="EMBL" id="CP025299">
    <property type="protein sequence ID" value="AUG30426.1"/>
    <property type="molecule type" value="Genomic_DNA"/>
</dbReference>
<evidence type="ECO:0000313" key="5">
    <source>
        <dbReference type="EMBL" id="AUG30426.1"/>
    </source>
</evidence>
<reference evidence="5 6" key="1">
    <citation type="submission" date="2017-12" db="EMBL/GenBank/DDBJ databases">
        <title>Isolation and characterization of estrogens degradatiion strain Microbacterium hominis SJTG1.</title>
        <authorList>
            <person name="Xiong W."/>
            <person name="Yin C."/>
            <person name="Zheng D."/>
            <person name="Liang R."/>
        </authorList>
    </citation>
    <scope>NUCLEOTIDE SEQUENCE [LARGE SCALE GENOMIC DNA]</scope>
    <source>
        <strain evidence="5 6">SJTG1</strain>
    </source>
</reference>
<dbReference type="KEGG" id="mhos:CXR34_13825"/>
<protein>
    <submittedName>
        <fullName evidence="5">Glycosyl transferase</fullName>
    </submittedName>
</protein>
<gene>
    <name evidence="5" type="ORF">CXR34_13825</name>
</gene>
<evidence type="ECO:0000256" key="1">
    <source>
        <dbReference type="ARBA" id="ARBA00004776"/>
    </source>
</evidence>
<dbReference type="OrthoDB" id="5123492at2"/>
<sequence length="375" mass="40693">MSAPTRPRVLLAVTFYNGRDFAERTMDSIAAIEHDGFDLDVLVLDDASPEPGFSDHLAEISDRKGATYYRATRNLGIPRNVNLGLATAQKLQYDYVVISNSDVIYSKNSVSVLLEALRGHDDVASATAWSTNVEPYSLPCGVELYPEEQDVADLIGTALHNRFGTEAIDIPAGISFAMMVPVPRLEVVGLMDPVFGRGYGEESDWSARATSAGYRHLLVQGAYVYHAGRGSTLAAGVVSQSDIADWTNQAIVEHRSPMFRWSVDAFMRSGVMDDARPEAVAAIIAHAAAVNGYALVNAASDWDDVDPRVVTVTLRSEADEMCMAQWCGFTTEIDTDQIDVVDAVVAYFGGQRPVATNLRPAIWEGADTFGYPVGL</sequence>
<keyword evidence="4 5" id="KW-0808">Transferase</keyword>
<evidence type="ECO:0000256" key="3">
    <source>
        <dbReference type="ARBA" id="ARBA00022676"/>
    </source>
</evidence>
<dbReference type="AlphaFoldDB" id="A0A134DDQ2"/>
<dbReference type="Proteomes" id="UP000233276">
    <property type="component" value="Chromosome"/>
</dbReference>
<proteinExistence type="inferred from homology"/>
<comment type="pathway">
    <text evidence="1">Cell wall biogenesis; cell wall polysaccharide biosynthesis.</text>
</comment>
<accession>A0A134DDQ2</accession>
<evidence type="ECO:0000313" key="6">
    <source>
        <dbReference type="Proteomes" id="UP000233276"/>
    </source>
</evidence>
<dbReference type="GO" id="GO:0016757">
    <property type="term" value="F:glycosyltransferase activity"/>
    <property type="evidence" value="ECO:0007669"/>
    <property type="project" value="UniProtKB-KW"/>
</dbReference>
<dbReference type="InterPro" id="IPR029044">
    <property type="entry name" value="Nucleotide-diphossugar_trans"/>
</dbReference>